<protein>
    <submittedName>
        <fullName evidence="1">Uncharacterized protein</fullName>
    </submittedName>
</protein>
<sequence length="196" mass="21753">MTRCSAVWHDTVVTVPDPFKIGQFTLLILLLSYFEIFRTRPKIYSPAERGQLVEGRCTFAFHVRCTCTSSYCSAQMHLHLPLLLRMGAPLLSMLDAPAPPPIAPHRCAFALHMGVPSPCTSDAAWMCLCRGTLDIPGNLVGHPLDVPPQFIGMSHLLANPRWDIPFGWEIPNGTFRLGGISHFNISNDVGHPTFIY</sequence>
<reference evidence="1" key="1">
    <citation type="submission" date="2023-03" db="EMBL/GenBank/DDBJ databases">
        <title>Massive genome expansion in bonnet fungi (Mycena s.s.) driven by repeated elements and novel gene families across ecological guilds.</title>
        <authorList>
            <consortium name="Lawrence Berkeley National Laboratory"/>
            <person name="Harder C.B."/>
            <person name="Miyauchi S."/>
            <person name="Viragh M."/>
            <person name="Kuo A."/>
            <person name="Thoen E."/>
            <person name="Andreopoulos B."/>
            <person name="Lu D."/>
            <person name="Skrede I."/>
            <person name="Drula E."/>
            <person name="Henrissat B."/>
            <person name="Morin E."/>
            <person name="Kohler A."/>
            <person name="Barry K."/>
            <person name="LaButti K."/>
            <person name="Morin E."/>
            <person name="Salamov A."/>
            <person name="Lipzen A."/>
            <person name="Mereny Z."/>
            <person name="Hegedus B."/>
            <person name="Baldrian P."/>
            <person name="Stursova M."/>
            <person name="Weitz H."/>
            <person name="Taylor A."/>
            <person name="Grigoriev I.V."/>
            <person name="Nagy L.G."/>
            <person name="Martin F."/>
            <person name="Kauserud H."/>
        </authorList>
    </citation>
    <scope>NUCLEOTIDE SEQUENCE</scope>
    <source>
        <strain evidence="1">CBHHK067</strain>
    </source>
</reference>
<evidence type="ECO:0000313" key="1">
    <source>
        <dbReference type="EMBL" id="KAJ7670305.1"/>
    </source>
</evidence>
<organism evidence="1 2">
    <name type="scientific">Mycena rosella</name>
    <name type="common">Pink bonnet</name>
    <name type="synonym">Agaricus rosellus</name>
    <dbReference type="NCBI Taxonomy" id="1033263"/>
    <lineage>
        <taxon>Eukaryota</taxon>
        <taxon>Fungi</taxon>
        <taxon>Dikarya</taxon>
        <taxon>Basidiomycota</taxon>
        <taxon>Agaricomycotina</taxon>
        <taxon>Agaricomycetes</taxon>
        <taxon>Agaricomycetidae</taxon>
        <taxon>Agaricales</taxon>
        <taxon>Marasmiineae</taxon>
        <taxon>Mycenaceae</taxon>
        <taxon>Mycena</taxon>
    </lineage>
</organism>
<keyword evidence="2" id="KW-1185">Reference proteome</keyword>
<evidence type="ECO:0000313" key="2">
    <source>
        <dbReference type="Proteomes" id="UP001221757"/>
    </source>
</evidence>
<accession>A0AAD7CYU4</accession>
<gene>
    <name evidence="1" type="ORF">B0H17DRAFT_1141896</name>
</gene>
<name>A0AAD7CYU4_MYCRO</name>
<dbReference type="EMBL" id="JARKIE010000182">
    <property type="protein sequence ID" value="KAJ7670305.1"/>
    <property type="molecule type" value="Genomic_DNA"/>
</dbReference>
<comment type="caution">
    <text evidence="1">The sequence shown here is derived from an EMBL/GenBank/DDBJ whole genome shotgun (WGS) entry which is preliminary data.</text>
</comment>
<dbReference type="AlphaFoldDB" id="A0AAD7CYU4"/>
<dbReference type="Proteomes" id="UP001221757">
    <property type="component" value="Unassembled WGS sequence"/>
</dbReference>
<proteinExistence type="predicted"/>